<dbReference type="Proteomes" id="UP001322277">
    <property type="component" value="Chromosome 6"/>
</dbReference>
<evidence type="ECO:0000313" key="2">
    <source>
        <dbReference type="EMBL" id="WQF84375.1"/>
    </source>
</evidence>
<feature type="region of interest" description="Disordered" evidence="1">
    <location>
        <begin position="201"/>
        <end position="236"/>
    </location>
</feature>
<dbReference type="AlphaFoldDB" id="A0AAX4IN17"/>
<dbReference type="KEGG" id="cdet:87945892"/>
<protein>
    <submittedName>
        <fullName evidence="2">Uncharacterized protein</fullName>
    </submittedName>
</protein>
<accession>A0AAX4IN17</accession>
<organism evidence="2 3">
    <name type="scientific">Colletotrichum destructivum</name>
    <dbReference type="NCBI Taxonomy" id="34406"/>
    <lineage>
        <taxon>Eukaryota</taxon>
        <taxon>Fungi</taxon>
        <taxon>Dikarya</taxon>
        <taxon>Ascomycota</taxon>
        <taxon>Pezizomycotina</taxon>
        <taxon>Sordariomycetes</taxon>
        <taxon>Hypocreomycetidae</taxon>
        <taxon>Glomerellales</taxon>
        <taxon>Glomerellaceae</taxon>
        <taxon>Colletotrichum</taxon>
        <taxon>Colletotrichum destructivum species complex</taxon>
    </lineage>
</organism>
<dbReference type="GeneID" id="87945892"/>
<gene>
    <name evidence="2" type="ORF">CDEST_09389</name>
</gene>
<name>A0AAX4IN17_9PEZI</name>
<reference evidence="3" key="1">
    <citation type="journal article" date="2023" name="bioRxiv">
        <title>Complete genome of the Medicago anthracnose fungus, Colletotrichum destructivum, reveals a mini-chromosome-like region within a core chromosome.</title>
        <authorList>
            <person name="Lapalu N."/>
            <person name="Simon A."/>
            <person name="Lu A."/>
            <person name="Plaumann P.-L."/>
            <person name="Amselem J."/>
            <person name="Pigne S."/>
            <person name="Auger A."/>
            <person name="Koch C."/>
            <person name="Dallery J.-F."/>
            <person name="O'Connell R.J."/>
        </authorList>
    </citation>
    <scope>NUCLEOTIDE SEQUENCE [LARGE SCALE GENOMIC DNA]</scope>
    <source>
        <strain evidence="3">CBS 520.97</strain>
    </source>
</reference>
<dbReference type="EMBL" id="CP137310">
    <property type="protein sequence ID" value="WQF84375.1"/>
    <property type="molecule type" value="Genomic_DNA"/>
</dbReference>
<keyword evidence="3" id="KW-1185">Reference proteome</keyword>
<dbReference type="RefSeq" id="XP_062781599.1">
    <property type="nucleotide sequence ID" value="XM_062925548.1"/>
</dbReference>
<proteinExistence type="predicted"/>
<evidence type="ECO:0000313" key="3">
    <source>
        <dbReference type="Proteomes" id="UP001322277"/>
    </source>
</evidence>
<evidence type="ECO:0000256" key="1">
    <source>
        <dbReference type="SAM" id="MobiDB-lite"/>
    </source>
</evidence>
<sequence length="236" mass="24870">MYCHRLSQPISMGPALPIQPSSEDCTVGPFAFAISAPPSPHYRQRRRHGGCHLVSVMAHKALDDEAVTEALAFGRASPGCTLTRIAIKDGYGTAISHKGLRERLLTISAAIAPFLLRSCSTRPTAAVYQEPAAIWVCSVTAIMRMGAVDDASPGSIHHTSDSTVILIDGNLATEVEQSAHIYCLGPQDVVLQQSAFSFEEGGLGQPTGSPITLSTSSTGGRPGPGLRPGTVRSRLP</sequence>